<evidence type="ECO:0000313" key="2">
    <source>
        <dbReference type="Proteomes" id="UP001375539"/>
    </source>
</evidence>
<sequence>MDILIAGHATLVTGAAIAASNPVLGGVGPFIAGLVIVAVLIGVIPWAVRRRRSQPRPPRPEEQPTAPPHPTHIEQRREVDDEAFPDDGSRLTPHQLKPHSTRPASGRQRAHEDEGGASGSGGPHG</sequence>
<proteinExistence type="predicted"/>
<keyword evidence="2" id="KW-1185">Reference proteome</keyword>
<evidence type="ECO:0000313" key="1">
    <source>
        <dbReference type="EMBL" id="MEJ8661602.1"/>
    </source>
</evidence>
<comment type="caution">
    <text evidence="1">The sequence shown here is derived from an EMBL/GenBank/DDBJ whole genome shotgun (WGS) entry which is preliminary data.</text>
</comment>
<reference evidence="1" key="1">
    <citation type="submission" date="2024-03" db="EMBL/GenBank/DDBJ databases">
        <title>Novel Streptomyces species of biotechnological and ecological value are a feature of Machair soil.</title>
        <authorList>
            <person name="Prole J.R."/>
            <person name="Goodfellow M."/>
            <person name="Allenby N."/>
            <person name="Ward A.C."/>
        </authorList>
    </citation>
    <scope>NUCLEOTIDE SEQUENCE</scope>
    <source>
        <strain evidence="1">MS1.AVA.4</strain>
    </source>
</reference>
<dbReference type="EMBL" id="JBBKAI010000002">
    <property type="protein sequence ID" value="MEJ8661602.1"/>
    <property type="molecule type" value="Genomic_DNA"/>
</dbReference>
<name>A0ACC6QSY5_9ACTN</name>
<accession>A0ACC6QSY5</accession>
<dbReference type="Proteomes" id="UP001375539">
    <property type="component" value="Unassembled WGS sequence"/>
</dbReference>
<gene>
    <name evidence="1" type="ORF">WKI58_34705</name>
</gene>
<protein>
    <submittedName>
        <fullName evidence="1">DUF6479 family protein</fullName>
    </submittedName>
</protein>
<organism evidence="1 2">
    <name type="scientific">Streptomyces pratisoli</name>
    <dbReference type="NCBI Taxonomy" id="3139917"/>
    <lineage>
        <taxon>Bacteria</taxon>
        <taxon>Bacillati</taxon>
        <taxon>Actinomycetota</taxon>
        <taxon>Actinomycetes</taxon>
        <taxon>Kitasatosporales</taxon>
        <taxon>Streptomycetaceae</taxon>
        <taxon>Streptomyces</taxon>
    </lineage>
</organism>